<dbReference type="Gene3D" id="3.40.605.10">
    <property type="entry name" value="Aldehyde Dehydrogenase, Chain A, domain 1"/>
    <property type="match status" value="1"/>
</dbReference>
<accession>A0A563EV82</accession>
<dbReference type="InterPro" id="IPR016161">
    <property type="entry name" value="Ald_DH/histidinol_DH"/>
</dbReference>
<evidence type="ECO:0000313" key="5">
    <source>
        <dbReference type="EMBL" id="TWP51064.1"/>
    </source>
</evidence>
<evidence type="ECO:0000256" key="2">
    <source>
        <dbReference type="ARBA" id="ARBA00023002"/>
    </source>
</evidence>
<evidence type="ECO:0000256" key="3">
    <source>
        <dbReference type="ARBA" id="ARBA00023027"/>
    </source>
</evidence>
<feature type="domain" description="Aldehyde dehydrogenase" evidence="4">
    <location>
        <begin position="23"/>
        <end position="460"/>
    </location>
</feature>
<dbReference type="Gene3D" id="3.40.309.10">
    <property type="entry name" value="Aldehyde Dehydrogenase, Chain A, domain 2"/>
    <property type="match status" value="1"/>
</dbReference>
<protein>
    <submittedName>
        <fullName evidence="5">Aldehyde dehydrogenase family protein</fullName>
    </submittedName>
</protein>
<sequence length="498" mass="53519">MENPLAGLRLKRTLDRGLSTEDTGAVAGRVARSTPEQWARATAAARAAQREWARRPLADRLDLGAALREIVHDRLDEFVDVLIAEGHPRRLAEWEVAGVLQGLQPETMTTLAALLERVEHVGGRELRLVRKPDGVVCLSPPQNAAASNSMLGVSTLFAGNAIVVKAPRSCPLGVAWAWRELVGAACAEVNAPPGLVNVLCGDPAPIMDHWLDSPDVDTVFYFGDSRRGMEIGRRCAVVGKKSLLELAGNDGLVVWADAELDLAARALTECFYGSSQICMVPKYAVVHPDIADDLIARVVKMLDDVRPGLPDDPEALLTPVLRSGDFFKLIEESTAAGATLVAGGQRTDHTGELDETGVFLQPTVLRVDGLARADELRVVREETFFPLLPIVVADTGDLQAMIDFIDANPYGLRNSLWAQDPEVIDEFCRSVHNGGLLKINDSHLGFAPTLPTHGGTGLTGGPHGEVNFPALRTSRLQGISIATGVTPRESIFDSAKAT</sequence>
<dbReference type="PANTHER" id="PTHR42986:SF1">
    <property type="entry name" value="BENZALDEHYDE DEHYDROGENASE YFMT"/>
    <property type="match status" value="1"/>
</dbReference>
<keyword evidence="3" id="KW-0520">NAD</keyword>
<reference evidence="5 6" key="1">
    <citation type="submission" date="2019-07" db="EMBL/GenBank/DDBJ databases">
        <title>Lentzea xizangensis sp. nov., isolated from Qinghai-Tibetan Plateau Soils.</title>
        <authorList>
            <person name="Huang J."/>
        </authorList>
    </citation>
    <scope>NUCLEOTIDE SEQUENCE [LARGE SCALE GENOMIC DNA]</scope>
    <source>
        <strain evidence="5 6">FXJ1.1311</strain>
    </source>
</reference>
<dbReference type="PANTHER" id="PTHR42986">
    <property type="entry name" value="BENZALDEHYDE DEHYDROGENASE YFMT"/>
    <property type="match status" value="1"/>
</dbReference>
<dbReference type="InterPro" id="IPR015590">
    <property type="entry name" value="Aldehyde_DH_dom"/>
</dbReference>
<dbReference type="GO" id="GO:0016620">
    <property type="term" value="F:oxidoreductase activity, acting on the aldehyde or oxo group of donors, NAD or NADP as acceptor"/>
    <property type="evidence" value="ECO:0007669"/>
    <property type="project" value="InterPro"/>
</dbReference>
<comment type="caution">
    <text evidence="5">The sequence shown here is derived from an EMBL/GenBank/DDBJ whole genome shotgun (WGS) entry which is preliminary data.</text>
</comment>
<comment type="similarity">
    <text evidence="1">Belongs to the aldehyde dehydrogenase family.</text>
</comment>
<gene>
    <name evidence="5" type="ORF">FKR81_17575</name>
</gene>
<dbReference type="InterPro" id="IPR016163">
    <property type="entry name" value="Ald_DH_C"/>
</dbReference>
<dbReference type="OrthoDB" id="3284578at2"/>
<organism evidence="5 6">
    <name type="scientific">Lentzea tibetensis</name>
    <dbReference type="NCBI Taxonomy" id="2591470"/>
    <lineage>
        <taxon>Bacteria</taxon>
        <taxon>Bacillati</taxon>
        <taxon>Actinomycetota</taxon>
        <taxon>Actinomycetes</taxon>
        <taxon>Pseudonocardiales</taxon>
        <taxon>Pseudonocardiaceae</taxon>
        <taxon>Lentzea</taxon>
    </lineage>
</organism>
<keyword evidence="6" id="KW-1185">Reference proteome</keyword>
<dbReference type="AlphaFoldDB" id="A0A563EV82"/>
<name>A0A563EV82_9PSEU</name>
<evidence type="ECO:0000313" key="6">
    <source>
        <dbReference type="Proteomes" id="UP000316639"/>
    </source>
</evidence>
<evidence type="ECO:0000256" key="1">
    <source>
        <dbReference type="ARBA" id="ARBA00009986"/>
    </source>
</evidence>
<dbReference type="SUPFAM" id="SSF53720">
    <property type="entry name" value="ALDH-like"/>
    <property type="match status" value="1"/>
</dbReference>
<dbReference type="Proteomes" id="UP000316639">
    <property type="component" value="Unassembled WGS sequence"/>
</dbReference>
<dbReference type="Pfam" id="PF00171">
    <property type="entry name" value="Aldedh"/>
    <property type="match status" value="1"/>
</dbReference>
<evidence type="ECO:0000259" key="4">
    <source>
        <dbReference type="Pfam" id="PF00171"/>
    </source>
</evidence>
<dbReference type="InterPro" id="IPR016162">
    <property type="entry name" value="Ald_DH_N"/>
</dbReference>
<proteinExistence type="inferred from homology"/>
<dbReference type="EMBL" id="VOBR01000010">
    <property type="protein sequence ID" value="TWP51064.1"/>
    <property type="molecule type" value="Genomic_DNA"/>
</dbReference>
<keyword evidence="2" id="KW-0560">Oxidoreductase</keyword>